<evidence type="ECO:0000256" key="1">
    <source>
        <dbReference type="SAM" id="MobiDB-lite"/>
    </source>
</evidence>
<gene>
    <name evidence="2" type="ORF">LACBIDRAFT_326238</name>
</gene>
<dbReference type="InParanoid" id="B0D7R9"/>
<dbReference type="PANTHER" id="PTHR33266:SF1">
    <property type="entry name" value="F-BOX DOMAIN-CONTAINING PROTEIN"/>
    <property type="match status" value="1"/>
</dbReference>
<dbReference type="AlphaFoldDB" id="B0D7R9"/>
<evidence type="ECO:0000313" key="3">
    <source>
        <dbReference type="Proteomes" id="UP000001194"/>
    </source>
</evidence>
<feature type="region of interest" description="Disordered" evidence="1">
    <location>
        <begin position="1"/>
        <end position="31"/>
    </location>
</feature>
<organism evidence="3">
    <name type="scientific">Laccaria bicolor (strain S238N-H82 / ATCC MYA-4686)</name>
    <name type="common">Bicoloured deceiver</name>
    <name type="synonym">Laccaria laccata var. bicolor</name>
    <dbReference type="NCBI Taxonomy" id="486041"/>
    <lineage>
        <taxon>Eukaryota</taxon>
        <taxon>Fungi</taxon>
        <taxon>Dikarya</taxon>
        <taxon>Basidiomycota</taxon>
        <taxon>Agaricomycotina</taxon>
        <taxon>Agaricomycetes</taxon>
        <taxon>Agaricomycetidae</taxon>
        <taxon>Agaricales</taxon>
        <taxon>Agaricineae</taxon>
        <taxon>Hydnangiaceae</taxon>
        <taxon>Laccaria</taxon>
    </lineage>
</organism>
<feature type="region of interest" description="Disordered" evidence="1">
    <location>
        <begin position="390"/>
        <end position="417"/>
    </location>
</feature>
<keyword evidence="3" id="KW-1185">Reference proteome</keyword>
<feature type="region of interest" description="Disordered" evidence="1">
    <location>
        <begin position="104"/>
        <end position="148"/>
    </location>
</feature>
<accession>B0D7R9</accession>
<evidence type="ECO:0000313" key="2">
    <source>
        <dbReference type="EMBL" id="EDR09448.1"/>
    </source>
</evidence>
<sequence>MSAHYQRATTDRDCPPPTDTDGNEHPPSSPLRRLLAAPLPPAQIDVGRAWGLAMREWSGGYNMATSAHHQYQHINNPADLLFVVIGPTTRWRMTNVMDNTTTTRDDVTGQCRCDNNPQDSYAATTQNDNNATTTPDNDDATTSRDDNHTATVQADMQPHQERGHPWTAMFIDDNGTTTTRGEGLARSKGHNNGRQPRATDNDSTMGRQYHFWLHGNLGESVFFIRHRATARGDLSSLLSATHEAVMDVARPRGNREEQEWVYANYSAIVQSSGMGKSRTVDELAKTSVVITMNLRGTKTTGCPCADDQVRDYLTMVASKNEAFDCADTFFEALFHHTFQTLQRGCQGLDYSQVANEFRKCMSEGQMMKLHNQYHTKFFDEVVREASRIRIKRGRQPQTTSAEPPLMTETSSLSQPSTPANQALKLLTDFLGMLPEGKREKEAPVLILAFDKAHIIAEWKKSSDGEQWSVFHQVQQLLRSFRHLPIFSLFLSTTGKISQFTSAAEEDPSKRIINGDLVPGQPLTDLGFDPFAHKISLNGDWDLKKLTHDEHICSMGRPLFAT</sequence>
<feature type="region of interest" description="Disordered" evidence="1">
    <location>
        <begin position="177"/>
        <end position="203"/>
    </location>
</feature>
<dbReference type="PANTHER" id="PTHR33266">
    <property type="entry name" value="CHROMOSOME 15, WHOLE GENOME SHOTGUN SEQUENCE"/>
    <property type="match status" value="1"/>
</dbReference>
<proteinExistence type="predicted"/>
<dbReference type="Proteomes" id="UP000001194">
    <property type="component" value="Unassembled WGS sequence"/>
</dbReference>
<feature type="compositionally biased region" description="Low complexity" evidence="1">
    <location>
        <begin position="122"/>
        <end position="135"/>
    </location>
</feature>
<dbReference type="KEGG" id="lbc:LACBIDRAFT_326238"/>
<dbReference type="RefSeq" id="XP_001879797.1">
    <property type="nucleotide sequence ID" value="XM_001879762.1"/>
</dbReference>
<dbReference type="OrthoDB" id="3269378at2759"/>
<dbReference type="GeneID" id="6075719"/>
<protein>
    <submittedName>
        <fullName evidence="2">Predicted protein</fullName>
    </submittedName>
</protein>
<name>B0D7R9_LACBS</name>
<dbReference type="STRING" id="486041.B0D7R9"/>
<dbReference type="HOGENOM" id="CLU_485769_0_0_1"/>
<dbReference type="EMBL" id="DS547099">
    <property type="protein sequence ID" value="EDR09448.1"/>
    <property type="molecule type" value="Genomic_DNA"/>
</dbReference>
<reference evidence="2 3" key="1">
    <citation type="journal article" date="2008" name="Nature">
        <title>The genome of Laccaria bicolor provides insights into mycorrhizal symbiosis.</title>
        <authorList>
            <person name="Martin F."/>
            <person name="Aerts A."/>
            <person name="Ahren D."/>
            <person name="Brun A."/>
            <person name="Danchin E.G.J."/>
            <person name="Duchaussoy F."/>
            <person name="Gibon J."/>
            <person name="Kohler A."/>
            <person name="Lindquist E."/>
            <person name="Pereda V."/>
            <person name="Salamov A."/>
            <person name="Shapiro H.J."/>
            <person name="Wuyts J."/>
            <person name="Blaudez D."/>
            <person name="Buee M."/>
            <person name="Brokstein P."/>
            <person name="Canbaeck B."/>
            <person name="Cohen D."/>
            <person name="Courty P.E."/>
            <person name="Coutinho P.M."/>
            <person name="Delaruelle C."/>
            <person name="Detter J.C."/>
            <person name="Deveau A."/>
            <person name="DiFazio S."/>
            <person name="Duplessis S."/>
            <person name="Fraissinet-Tachet L."/>
            <person name="Lucic E."/>
            <person name="Frey-Klett P."/>
            <person name="Fourrey C."/>
            <person name="Feussner I."/>
            <person name="Gay G."/>
            <person name="Grimwood J."/>
            <person name="Hoegger P.J."/>
            <person name="Jain P."/>
            <person name="Kilaru S."/>
            <person name="Labbe J."/>
            <person name="Lin Y.C."/>
            <person name="Legue V."/>
            <person name="Le Tacon F."/>
            <person name="Marmeisse R."/>
            <person name="Melayah D."/>
            <person name="Montanini B."/>
            <person name="Muratet M."/>
            <person name="Nehls U."/>
            <person name="Niculita-Hirzel H."/>
            <person name="Oudot-Le Secq M.P."/>
            <person name="Peter M."/>
            <person name="Quesneville H."/>
            <person name="Rajashekar B."/>
            <person name="Reich M."/>
            <person name="Rouhier N."/>
            <person name="Schmutz J."/>
            <person name="Yin T."/>
            <person name="Chalot M."/>
            <person name="Henrissat B."/>
            <person name="Kuees U."/>
            <person name="Lucas S."/>
            <person name="Van de Peer Y."/>
            <person name="Podila G.K."/>
            <person name="Polle A."/>
            <person name="Pukkila P.J."/>
            <person name="Richardson P.M."/>
            <person name="Rouze P."/>
            <person name="Sanders I.R."/>
            <person name="Stajich J.E."/>
            <person name="Tunlid A."/>
            <person name="Tuskan G."/>
            <person name="Grigoriev I.V."/>
        </authorList>
    </citation>
    <scope>NUCLEOTIDE SEQUENCE [LARGE SCALE GENOMIC DNA]</scope>
    <source>
        <strain evidence="3">S238N-H82 / ATCC MYA-4686</strain>
    </source>
</reference>
<feature type="compositionally biased region" description="Polar residues" evidence="1">
    <location>
        <begin position="395"/>
        <end position="417"/>
    </location>
</feature>